<keyword evidence="6" id="KW-1185">Reference proteome</keyword>
<accession>A0ABS6TWP1</accession>
<feature type="region of interest" description="Disordered" evidence="2">
    <location>
        <begin position="1"/>
        <end position="56"/>
    </location>
</feature>
<evidence type="ECO:0000313" key="6">
    <source>
        <dbReference type="Proteomes" id="UP000735541"/>
    </source>
</evidence>
<dbReference type="EMBL" id="JAHUVW010000001">
    <property type="protein sequence ID" value="MBV7672687.1"/>
    <property type="molecule type" value="Genomic_DNA"/>
</dbReference>
<feature type="compositionally biased region" description="Low complexity" evidence="2">
    <location>
        <begin position="26"/>
        <end position="44"/>
    </location>
</feature>
<organism evidence="5 6">
    <name type="scientific">Streptomyces halstedii</name>
    <dbReference type="NCBI Taxonomy" id="1944"/>
    <lineage>
        <taxon>Bacteria</taxon>
        <taxon>Bacillati</taxon>
        <taxon>Actinomycetota</taxon>
        <taxon>Actinomycetes</taxon>
        <taxon>Kitasatosporales</taxon>
        <taxon>Streptomycetaceae</taxon>
        <taxon>Streptomyces</taxon>
    </lineage>
</organism>
<gene>
    <name evidence="5" type="ORF">STHAL_24905</name>
</gene>
<dbReference type="PANTHER" id="PTHR33744:SF17">
    <property type="entry name" value="CONSERVED PROTEIN"/>
    <property type="match status" value="1"/>
</dbReference>
<evidence type="ECO:0000313" key="5">
    <source>
        <dbReference type="EMBL" id="MBV7672687.1"/>
    </source>
</evidence>
<sequence length="612" mass="62630">MTSSPAPGEPGGAVEPSGPGPGGTAGPTEPVEPTKSAEPVEPVEPGGPGGAERPAGPTLRRILAFDDAGTLRLLLAPGGTDPVVREVVFSDSGGEQTGRGPGGRVVLAVGPPASSPEAAGAVYGAARQGGCAVVLRDTEGVPPAPEVLAAAGETGLALLARAPWTDWGETASLLRSALTLSGAEEDAGCDAPPYGDGLDALASAIAASTGGSITIEDTAFRVLAHSATLPEADGVRRSTILGGRVPEARLAELRRSGLLRALWTSRDVIRRPASDEGPERLVVAVRSGPEVLGSIWAAADGRSLSPRAEDALRRAAEAAAPHLIRHRLRESGAVRRRNDALRGLLYGQGDARTHAWSLGVAADAPCAVVVAEHTGGAAPPAVRRTLDVLGLQAVSFRPGALVLREAERLVVLLPLTGGRTGEVPERGSGGLRGRECEAGARAASGLARELASLAPSLPGGVPVRAGAGPVVPSALLAAASCEEAGLVVRVLAERERRGGVRNPVRYAGPAEAGPALDVLRMLDAVRPLWEAGSGPVHDLVRADLAAGGELVRTLGACLDASGDVRRAAERLVLHPNTLRYRLRRARERYGVDLDDPDTRLLVTLAVRLTGDV</sequence>
<dbReference type="InterPro" id="IPR042070">
    <property type="entry name" value="PucR_C-HTH_sf"/>
</dbReference>
<evidence type="ECO:0000259" key="3">
    <source>
        <dbReference type="Pfam" id="PF13556"/>
    </source>
</evidence>
<evidence type="ECO:0000256" key="2">
    <source>
        <dbReference type="SAM" id="MobiDB-lite"/>
    </source>
</evidence>
<dbReference type="Gene3D" id="1.10.10.2840">
    <property type="entry name" value="PucR C-terminal helix-turn-helix domain"/>
    <property type="match status" value="1"/>
</dbReference>
<dbReference type="Pfam" id="PF17853">
    <property type="entry name" value="GGDEF_2"/>
    <property type="match status" value="1"/>
</dbReference>
<dbReference type="InterPro" id="IPR025736">
    <property type="entry name" value="PucR_C-HTH_dom"/>
</dbReference>
<dbReference type="Pfam" id="PF13556">
    <property type="entry name" value="HTH_30"/>
    <property type="match status" value="1"/>
</dbReference>
<dbReference type="Proteomes" id="UP000735541">
    <property type="component" value="Unassembled WGS sequence"/>
</dbReference>
<proteinExistence type="inferred from homology"/>
<dbReference type="InterPro" id="IPR041522">
    <property type="entry name" value="CdaR_GGDEF"/>
</dbReference>
<feature type="domain" description="CdaR GGDEF-like" evidence="4">
    <location>
        <begin position="350"/>
        <end position="490"/>
    </location>
</feature>
<evidence type="ECO:0000256" key="1">
    <source>
        <dbReference type="ARBA" id="ARBA00006754"/>
    </source>
</evidence>
<evidence type="ECO:0000259" key="4">
    <source>
        <dbReference type="Pfam" id="PF17853"/>
    </source>
</evidence>
<protein>
    <submittedName>
        <fullName evidence="5">Helix-turn-helix domain-containing protein</fullName>
    </submittedName>
</protein>
<feature type="compositionally biased region" description="Low complexity" evidence="2">
    <location>
        <begin position="1"/>
        <end position="17"/>
    </location>
</feature>
<dbReference type="PANTHER" id="PTHR33744">
    <property type="entry name" value="CARBOHYDRATE DIACID REGULATOR"/>
    <property type="match status" value="1"/>
</dbReference>
<name>A0ABS6TWP1_STRHA</name>
<dbReference type="RefSeq" id="WP_228871617.1">
    <property type="nucleotide sequence ID" value="NZ_JAHUVW010000001.1"/>
</dbReference>
<comment type="caution">
    <text evidence="5">The sequence shown here is derived from an EMBL/GenBank/DDBJ whole genome shotgun (WGS) entry which is preliminary data.</text>
</comment>
<dbReference type="InterPro" id="IPR051448">
    <property type="entry name" value="CdaR-like_regulators"/>
</dbReference>
<feature type="domain" description="PucR C-terminal helix-turn-helix" evidence="3">
    <location>
        <begin position="550"/>
        <end position="607"/>
    </location>
</feature>
<comment type="similarity">
    <text evidence="1">Belongs to the CdaR family.</text>
</comment>
<reference evidence="5 6" key="1">
    <citation type="submission" date="2021-07" db="EMBL/GenBank/DDBJ databases">
        <title>Sequencing Streptomyces halstedii LGO-A4 genome an citrus endophytic actinomycete.</title>
        <authorList>
            <person name="Samborskyy M."/>
            <person name="Scott N."/>
            <person name="Deglau R."/>
            <person name="Dickens S."/>
            <person name="Oliveira L.G."/>
        </authorList>
    </citation>
    <scope>NUCLEOTIDE SEQUENCE [LARGE SCALE GENOMIC DNA]</scope>
    <source>
        <strain evidence="5 6">LGO-A4</strain>
    </source>
</reference>